<dbReference type="EMBL" id="SWKV01000026">
    <property type="protein sequence ID" value="KAF3040247.1"/>
    <property type="molecule type" value="Genomic_DNA"/>
</dbReference>
<comment type="caution">
    <text evidence="1">The sequence shown here is derived from an EMBL/GenBank/DDBJ whole genome shotgun (WGS) entry which is preliminary data.</text>
</comment>
<accession>A0A9P4WS57</accession>
<gene>
    <name evidence="1" type="ORF">E8E12_002612</name>
</gene>
<dbReference type="OrthoDB" id="5309037at2759"/>
<dbReference type="Proteomes" id="UP000758155">
    <property type="component" value="Unassembled WGS sequence"/>
</dbReference>
<dbReference type="AlphaFoldDB" id="A0A9P4WS57"/>
<proteinExistence type="predicted"/>
<evidence type="ECO:0000313" key="2">
    <source>
        <dbReference type="Proteomes" id="UP000758155"/>
    </source>
</evidence>
<keyword evidence="2" id="KW-1185">Reference proteome</keyword>
<organism evidence="1 2">
    <name type="scientific">Didymella heteroderae</name>
    <dbReference type="NCBI Taxonomy" id="1769908"/>
    <lineage>
        <taxon>Eukaryota</taxon>
        <taxon>Fungi</taxon>
        <taxon>Dikarya</taxon>
        <taxon>Ascomycota</taxon>
        <taxon>Pezizomycotina</taxon>
        <taxon>Dothideomycetes</taxon>
        <taxon>Pleosporomycetidae</taxon>
        <taxon>Pleosporales</taxon>
        <taxon>Pleosporineae</taxon>
        <taxon>Didymellaceae</taxon>
        <taxon>Didymella</taxon>
    </lineage>
</organism>
<evidence type="ECO:0000313" key="1">
    <source>
        <dbReference type="EMBL" id="KAF3040247.1"/>
    </source>
</evidence>
<reference evidence="1" key="1">
    <citation type="submission" date="2019-04" db="EMBL/GenBank/DDBJ databases">
        <title>Sequencing of skin fungus with MAO and IRED activity.</title>
        <authorList>
            <person name="Marsaioli A.J."/>
            <person name="Bonatto J.M.C."/>
            <person name="Reis Junior O."/>
        </authorList>
    </citation>
    <scope>NUCLEOTIDE SEQUENCE</scope>
    <source>
        <strain evidence="1">28M1</strain>
    </source>
</reference>
<name>A0A9P4WS57_9PLEO</name>
<sequence length="102" mass="11433">MGASTHSYESTDILQGIVYMLLEVFDATSDLYQTLTIKDKRDLEQKLRSNGYPSSRKLEFIDDAEVNGTRAILTDKLALLRRYEDGLRDAGPTFAVGDVRGD</sequence>
<protein>
    <submittedName>
        <fullName evidence="1">Uncharacterized protein</fullName>
    </submittedName>
</protein>